<name>A8INA2_AZOC5</name>
<dbReference type="STRING" id="438753.AZC_3724"/>
<dbReference type="InterPro" id="IPR007627">
    <property type="entry name" value="RNA_pol_sigma70_r2"/>
</dbReference>
<dbReference type="NCBIfam" id="TIGR02937">
    <property type="entry name" value="sigma70-ECF"/>
    <property type="match status" value="1"/>
</dbReference>
<evidence type="ECO:0000256" key="3">
    <source>
        <dbReference type="ARBA" id="ARBA00023082"/>
    </source>
</evidence>
<dbReference type="CDD" id="cd06171">
    <property type="entry name" value="Sigma70_r4"/>
    <property type="match status" value="1"/>
</dbReference>
<proteinExistence type="inferred from homology"/>
<dbReference type="KEGG" id="azc:AZC_3724"/>
<dbReference type="Proteomes" id="UP000000270">
    <property type="component" value="Chromosome"/>
</dbReference>
<dbReference type="AlphaFoldDB" id="A8INA2"/>
<keyword evidence="9" id="KW-1185">Reference proteome</keyword>
<dbReference type="PANTHER" id="PTHR43133:SF62">
    <property type="entry name" value="RNA POLYMERASE SIGMA FACTOR SIGZ"/>
    <property type="match status" value="1"/>
</dbReference>
<gene>
    <name evidence="8" type="ordered locus">AZC_3724</name>
</gene>
<protein>
    <submittedName>
        <fullName evidence="8">Sigma-70 region 2</fullName>
    </submittedName>
</protein>
<dbReference type="PANTHER" id="PTHR43133">
    <property type="entry name" value="RNA POLYMERASE ECF-TYPE SIGMA FACTO"/>
    <property type="match status" value="1"/>
</dbReference>
<feature type="compositionally biased region" description="Basic and acidic residues" evidence="5">
    <location>
        <begin position="9"/>
        <end position="18"/>
    </location>
</feature>
<reference evidence="9" key="2">
    <citation type="submission" date="2007-04" db="EMBL/GenBank/DDBJ databases">
        <title>Complete genome sequence of the nitrogen-fixing bacterium Azorhizobium caulinodans ORS571.</title>
        <authorList>
            <person name="Lee K.B."/>
            <person name="Backer P.D."/>
            <person name="Aono T."/>
            <person name="Liu C.T."/>
            <person name="Suzuki S."/>
            <person name="Suzuki T."/>
            <person name="Kaneko T."/>
            <person name="Yamada M."/>
            <person name="Tabata S."/>
            <person name="Kupfer D.M."/>
            <person name="Najar F.Z."/>
            <person name="Wiley G.B."/>
            <person name="Roe B."/>
            <person name="Binnewies T."/>
            <person name="Ussery D."/>
            <person name="Vereecke D."/>
            <person name="Gevers D."/>
            <person name="Holsters M."/>
            <person name="Oyaizu H."/>
        </authorList>
    </citation>
    <scope>NUCLEOTIDE SEQUENCE [LARGE SCALE GENOMIC DNA]</scope>
    <source>
        <strain evidence="9">ATCC 43989 / DSM 5975 / JCM 20966 / LMG 6465 / NBRC 14845 / NCIMB 13405 / ORS 571</strain>
    </source>
</reference>
<dbReference type="Pfam" id="PF08281">
    <property type="entry name" value="Sigma70_r4_2"/>
    <property type="match status" value="1"/>
</dbReference>
<accession>A8INA2</accession>
<evidence type="ECO:0000256" key="5">
    <source>
        <dbReference type="SAM" id="MobiDB-lite"/>
    </source>
</evidence>
<dbReference type="InterPro" id="IPR013325">
    <property type="entry name" value="RNA_pol_sigma_r2"/>
</dbReference>
<dbReference type="InterPro" id="IPR039425">
    <property type="entry name" value="RNA_pol_sigma-70-like"/>
</dbReference>
<evidence type="ECO:0000259" key="6">
    <source>
        <dbReference type="Pfam" id="PF04542"/>
    </source>
</evidence>
<dbReference type="Gene3D" id="1.10.10.10">
    <property type="entry name" value="Winged helix-like DNA-binding domain superfamily/Winged helix DNA-binding domain"/>
    <property type="match status" value="1"/>
</dbReference>
<dbReference type="EMBL" id="AP009384">
    <property type="protein sequence ID" value="BAF89722.1"/>
    <property type="molecule type" value="Genomic_DNA"/>
</dbReference>
<reference evidence="8 9" key="3">
    <citation type="journal article" date="2008" name="BMC Genomics">
        <title>The genome of the versatile nitrogen fixer Azorhizobium caulinodans ORS571.</title>
        <authorList>
            <person name="Lee KB."/>
            <person name="Backer P.D."/>
            <person name="Aono T."/>
            <person name="Liu CT."/>
            <person name="Suzuki S."/>
            <person name="Suzuki T."/>
            <person name="Kaneko T."/>
            <person name="Yamada M."/>
            <person name="Tabata S."/>
            <person name="Kupfer D.M."/>
            <person name="Najar F.Z."/>
            <person name="Wiley G.B."/>
            <person name="Roe B."/>
            <person name="Binnewies T.T."/>
            <person name="Ussery D.W."/>
            <person name="D'Haeze W."/>
            <person name="Herder J.D."/>
            <person name="Gevers D."/>
            <person name="Vereecke D."/>
            <person name="Holsters M."/>
            <person name="Oyaizu H."/>
        </authorList>
    </citation>
    <scope>NUCLEOTIDE SEQUENCE [LARGE SCALE GENOMIC DNA]</scope>
    <source>
        <strain evidence="9">ATCC 43989 / DSM 5975 / JCM 20966 / LMG 6465 / NBRC 14845 / NCIMB 13405 / ORS 571</strain>
    </source>
</reference>
<evidence type="ECO:0000313" key="8">
    <source>
        <dbReference type="EMBL" id="BAF89722.1"/>
    </source>
</evidence>
<feature type="domain" description="RNA polymerase sigma-70 region 2" evidence="6">
    <location>
        <begin position="51"/>
        <end position="120"/>
    </location>
</feature>
<dbReference type="Pfam" id="PF04542">
    <property type="entry name" value="Sigma70_r2"/>
    <property type="match status" value="1"/>
</dbReference>
<dbReference type="InterPro" id="IPR013249">
    <property type="entry name" value="RNA_pol_sigma70_r4_t2"/>
</dbReference>
<keyword evidence="3" id="KW-0731">Sigma factor</keyword>
<dbReference type="SUPFAM" id="SSF88946">
    <property type="entry name" value="Sigma2 domain of RNA polymerase sigma factors"/>
    <property type="match status" value="1"/>
</dbReference>
<keyword evidence="2" id="KW-0805">Transcription regulation</keyword>
<sequence length="206" mass="23251">MPCPNVVVPDEHLRHPEPRAVTTQTAPARSDDLRAALEGCARRDPASLRHLYERLAPQMIGVALRMLRRRDLAEEVVHDTFVRVWERARSFDPERGEPASWIFAILRNRTLDVLRGEARTELVEDFEPYALADETQGAEDAMGALSRSGALRQCLERLEPQRRQAIVLAYTRGLTHGELAGRLGLPLGTVKSWIRRGLLALRECMA</sequence>
<dbReference type="InterPro" id="IPR014284">
    <property type="entry name" value="RNA_pol_sigma-70_dom"/>
</dbReference>
<reference evidence="8 9" key="1">
    <citation type="journal article" date="2007" name="Appl. Environ. Microbiol.">
        <title>Rhizobial factors required for stem nodule maturation and maintenance in Sesbania rostrata-Azorhizobium caulinodans ORS571 symbiosis.</title>
        <authorList>
            <person name="Suzuki S."/>
            <person name="Aono T."/>
            <person name="Lee KB."/>
            <person name="Suzuki T."/>
            <person name="Liu CT."/>
            <person name="Miwa H."/>
            <person name="Wakao S."/>
            <person name="Iki T."/>
            <person name="Oyaizu H."/>
        </authorList>
    </citation>
    <scope>NUCLEOTIDE SEQUENCE [LARGE SCALE GENOMIC DNA]</scope>
    <source>
        <strain evidence="9">ATCC 43989 / DSM 5975 / JCM 20966 / LMG 6465 / NBRC 14845 / NCIMB 13405 / ORS 571</strain>
    </source>
</reference>
<evidence type="ECO:0000313" key="9">
    <source>
        <dbReference type="Proteomes" id="UP000000270"/>
    </source>
</evidence>
<dbReference type="InterPro" id="IPR036388">
    <property type="entry name" value="WH-like_DNA-bd_sf"/>
</dbReference>
<organism evidence="8 9">
    <name type="scientific">Azorhizobium caulinodans (strain ATCC 43989 / DSM 5975 / JCM 20966 / LMG 6465 / NBRC 14845 / NCIMB 13405 / ORS 571)</name>
    <dbReference type="NCBI Taxonomy" id="438753"/>
    <lineage>
        <taxon>Bacteria</taxon>
        <taxon>Pseudomonadati</taxon>
        <taxon>Pseudomonadota</taxon>
        <taxon>Alphaproteobacteria</taxon>
        <taxon>Hyphomicrobiales</taxon>
        <taxon>Xanthobacteraceae</taxon>
        <taxon>Azorhizobium</taxon>
    </lineage>
</organism>
<reference evidence="8 9" key="4">
    <citation type="journal article" date="2009" name="Appl. Environ. Microbiol.">
        <title>Comparative genome-wide transcriptional profiling of Azorhizobium caulinodans ORS571 grown under free-living and symbiotic conditions.</title>
        <authorList>
            <person name="Tsukada S."/>
            <person name="Aono T."/>
            <person name="Akiba N."/>
            <person name="Lee KB."/>
            <person name="Liu CT."/>
            <person name="Toyazaki H."/>
            <person name="Oyaizu H."/>
        </authorList>
    </citation>
    <scope>NUCLEOTIDE SEQUENCE [LARGE SCALE GENOMIC DNA]</scope>
    <source>
        <strain evidence="9">ATCC 43989 / DSM 5975 / JCM 20966 / LMG 6465 / NBRC 14845 / NCIMB 13405 / ORS 571</strain>
    </source>
</reference>
<comment type="similarity">
    <text evidence="1">Belongs to the sigma-70 factor family. ECF subfamily.</text>
</comment>
<evidence type="ECO:0000259" key="7">
    <source>
        <dbReference type="Pfam" id="PF08281"/>
    </source>
</evidence>
<feature type="domain" description="RNA polymerase sigma factor 70 region 4 type 2" evidence="7">
    <location>
        <begin position="149"/>
        <end position="201"/>
    </location>
</feature>
<dbReference type="GO" id="GO:0016987">
    <property type="term" value="F:sigma factor activity"/>
    <property type="evidence" value="ECO:0007669"/>
    <property type="project" value="UniProtKB-KW"/>
</dbReference>
<evidence type="ECO:0000256" key="2">
    <source>
        <dbReference type="ARBA" id="ARBA00023015"/>
    </source>
</evidence>
<dbReference type="eggNOG" id="COG1595">
    <property type="taxonomic scope" value="Bacteria"/>
</dbReference>
<feature type="region of interest" description="Disordered" evidence="5">
    <location>
        <begin position="1"/>
        <end position="25"/>
    </location>
</feature>
<keyword evidence="4" id="KW-0804">Transcription</keyword>
<evidence type="ECO:0000256" key="1">
    <source>
        <dbReference type="ARBA" id="ARBA00010641"/>
    </source>
</evidence>
<evidence type="ECO:0000256" key="4">
    <source>
        <dbReference type="ARBA" id="ARBA00023163"/>
    </source>
</evidence>
<dbReference type="SUPFAM" id="SSF88659">
    <property type="entry name" value="Sigma3 and sigma4 domains of RNA polymerase sigma factors"/>
    <property type="match status" value="1"/>
</dbReference>
<dbReference type="GO" id="GO:0006352">
    <property type="term" value="P:DNA-templated transcription initiation"/>
    <property type="evidence" value="ECO:0007669"/>
    <property type="project" value="InterPro"/>
</dbReference>
<dbReference type="Gene3D" id="1.10.1740.10">
    <property type="match status" value="1"/>
</dbReference>
<dbReference type="InterPro" id="IPR013324">
    <property type="entry name" value="RNA_pol_sigma_r3/r4-like"/>
</dbReference>
<reference evidence="8 9" key="5">
    <citation type="journal article" date="2010" name="Appl. Environ. Microbiol.">
        <title>phrR-like gene praR of Azorhizobium caulinodans ORS571 is essential for symbiosis with Sesbania rostrata and is involved in expression of reb genes.</title>
        <authorList>
            <person name="Akiba N."/>
            <person name="Aono T."/>
            <person name="Toyazaki H."/>
            <person name="Sato S."/>
            <person name="Oyaizu H."/>
        </authorList>
    </citation>
    <scope>NUCLEOTIDE SEQUENCE [LARGE SCALE GENOMIC DNA]</scope>
    <source>
        <strain evidence="9">ATCC 43989 / DSM 5975 / JCM 20966 / LMG 6465 / NBRC 14845 / NCIMB 13405 / ORS 571</strain>
    </source>
</reference>
<reference evidence="8 9" key="6">
    <citation type="journal article" date="2011" name="Appl. Environ. Microbiol.">
        <title>Involvement of the azorhizobial chromosome partition gene (parA) in the onset of bacteroid differentiation during Sesbania rostrata stem nodule development.</title>
        <authorList>
            <person name="Liu CT."/>
            <person name="Lee KB."/>
            <person name="Wang YS."/>
            <person name="Peng MH."/>
            <person name="Lee KT."/>
            <person name="Suzuki S."/>
            <person name="Suzuki T."/>
            <person name="Oyaizu H."/>
        </authorList>
    </citation>
    <scope>NUCLEOTIDE SEQUENCE [LARGE SCALE GENOMIC DNA]</scope>
    <source>
        <strain evidence="9">ATCC 43989 / DSM 5975 / JCM 20966 / LMG 6465 / NBRC 14845 / NCIMB 13405 / ORS 571</strain>
    </source>
</reference>
<dbReference type="HOGENOM" id="CLU_047691_9_3_5"/>
<dbReference type="GO" id="GO:0003677">
    <property type="term" value="F:DNA binding"/>
    <property type="evidence" value="ECO:0007669"/>
    <property type="project" value="InterPro"/>
</dbReference>